<dbReference type="AlphaFoldDB" id="A0A9Q9ID86"/>
<dbReference type="PANTHER" id="PTHR11351">
    <property type="entry name" value="ACYL-COA DESATURASE"/>
    <property type="match status" value="1"/>
</dbReference>
<keyword evidence="8" id="KW-0443">Lipid metabolism</keyword>
<keyword evidence="5 10" id="KW-1133">Transmembrane helix</keyword>
<keyword evidence="7" id="KW-0408">Iron</keyword>
<dbReference type="GO" id="GO:0016717">
    <property type="term" value="F:oxidoreductase activity, acting on paired donors, with oxidation of a pair of donors resulting in the reduction of molecular oxygen to two molecules of water"/>
    <property type="evidence" value="ECO:0007669"/>
    <property type="project" value="InterPro"/>
</dbReference>
<dbReference type="Pfam" id="PF00487">
    <property type="entry name" value="FA_desaturase"/>
    <property type="match status" value="1"/>
</dbReference>
<dbReference type="GO" id="GO:0016020">
    <property type="term" value="C:membrane"/>
    <property type="evidence" value="ECO:0007669"/>
    <property type="project" value="UniProtKB-SubCell"/>
</dbReference>
<feature type="transmembrane region" description="Helical" evidence="10">
    <location>
        <begin position="33"/>
        <end position="54"/>
    </location>
</feature>
<proteinExistence type="inferred from homology"/>
<dbReference type="Proteomes" id="UP001058003">
    <property type="component" value="Chromosome"/>
</dbReference>
<feature type="transmembrane region" description="Helical" evidence="10">
    <location>
        <begin position="96"/>
        <end position="116"/>
    </location>
</feature>
<dbReference type="KEGG" id="daur:Daura_31605"/>
<organism evidence="12 13">
    <name type="scientific">Dactylosporangium aurantiacum</name>
    <dbReference type="NCBI Taxonomy" id="35754"/>
    <lineage>
        <taxon>Bacteria</taxon>
        <taxon>Bacillati</taxon>
        <taxon>Actinomycetota</taxon>
        <taxon>Actinomycetes</taxon>
        <taxon>Micromonosporales</taxon>
        <taxon>Micromonosporaceae</taxon>
        <taxon>Dactylosporangium</taxon>
    </lineage>
</organism>
<reference evidence="12" key="1">
    <citation type="submission" date="2021-04" db="EMBL/GenBank/DDBJ databases">
        <title>Dactylosporangium aurantiacum NRRL B-8018 full assembly.</title>
        <authorList>
            <person name="Hartkoorn R.C."/>
            <person name="Beaudoing E."/>
            <person name="Hot D."/>
        </authorList>
    </citation>
    <scope>NUCLEOTIDE SEQUENCE</scope>
    <source>
        <strain evidence="12">NRRL B-8018</strain>
    </source>
</reference>
<protein>
    <submittedName>
        <fullName evidence="12">Acyl-CoA desaturase</fullName>
    </submittedName>
</protein>
<evidence type="ECO:0000256" key="10">
    <source>
        <dbReference type="SAM" id="Phobius"/>
    </source>
</evidence>
<name>A0A9Q9ID86_9ACTN</name>
<evidence type="ECO:0000313" key="13">
    <source>
        <dbReference type="Proteomes" id="UP001058003"/>
    </source>
</evidence>
<comment type="subcellular location">
    <subcellularLocation>
        <location evidence="1">Membrane</location>
        <topology evidence="1">Multi-pass membrane protein</topology>
    </subcellularLocation>
</comment>
<keyword evidence="4" id="KW-0276">Fatty acid metabolism</keyword>
<dbReference type="OrthoDB" id="19906at2"/>
<dbReference type="GO" id="GO:0006631">
    <property type="term" value="P:fatty acid metabolic process"/>
    <property type="evidence" value="ECO:0007669"/>
    <property type="project" value="UniProtKB-KW"/>
</dbReference>
<keyword evidence="9 10" id="KW-0472">Membrane</keyword>
<evidence type="ECO:0000259" key="11">
    <source>
        <dbReference type="Pfam" id="PF00487"/>
    </source>
</evidence>
<evidence type="ECO:0000256" key="1">
    <source>
        <dbReference type="ARBA" id="ARBA00004141"/>
    </source>
</evidence>
<accession>A0A9Q9ID86</accession>
<gene>
    <name evidence="12" type="ORF">Daura_31605</name>
</gene>
<evidence type="ECO:0000256" key="4">
    <source>
        <dbReference type="ARBA" id="ARBA00022832"/>
    </source>
</evidence>
<keyword evidence="6" id="KW-0560">Oxidoreductase</keyword>
<dbReference type="RefSeq" id="WP_033364724.1">
    <property type="nucleotide sequence ID" value="NZ_CP073767.1"/>
</dbReference>
<comment type="similarity">
    <text evidence="2">Belongs to the fatty acid desaturase type 2 family.</text>
</comment>
<dbReference type="PRINTS" id="PR00075">
    <property type="entry name" value="FACDDSATRASE"/>
</dbReference>
<evidence type="ECO:0000256" key="7">
    <source>
        <dbReference type="ARBA" id="ARBA00023004"/>
    </source>
</evidence>
<dbReference type="InterPro" id="IPR005804">
    <property type="entry name" value="FA_desaturase_dom"/>
</dbReference>
<evidence type="ECO:0000256" key="9">
    <source>
        <dbReference type="ARBA" id="ARBA00023136"/>
    </source>
</evidence>
<evidence type="ECO:0000256" key="3">
    <source>
        <dbReference type="ARBA" id="ARBA00022692"/>
    </source>
</evidence>
<feature type="transmembrane region" description="Helical" evidence="10">
    <location>
        <begin position="214"/>
        <end position="232"/>
    </location>
</feature>
<evidence type="ECO:0000256" key="5">
    <source>
        <dbReference type="ARBA" id="ARBA00022989"/>
    </source>
</evidence>
<evidence type="ECO:0000256" key="8">
    <source>
        <dbReference type="ARBA" id="ARBA00023098"/>
    </source>
</evidence>
<dbReference type="PANTHER" id="PTHR11351:SF3">
    <property type="entry name" value="BLL4393 PROTEIN"/>
    <property type="match status" value="1"/>
</dbReference>
<feature type="domain" description="Fatty acid desaturase" evidence="11">
    <location>
        <begin position="59"/>
        <end position="274"/>
    </location>
</feature>
<dbReference type="InterPro" id="IPR015876">
    <property type="entry name" value="Acyl-CoA_DS"/>
</dbReference>
<dbReference type="EMBL" id="CP073767">
    <property type="protein sequence ID" value="UWZ51289.1"/>
    <property type="molecule type" value="Genomic_DNA"/>
</dbReference>
<dbReference type="CDD" id="cd03505">
    <property type="entry name" value="Delta9-FADS-like"/>
    <property type="match status" value="1"/>
</dbReference>
<evidence type="ECO:0000256" key="6">
    <source>
        <dbReference type="ARBA" id="ARBA00023002"/>
    </source>
</evidence>
<keyword evidence="13" id="KW-1185">Reference proteome</keyword>
<keyword evidence="3 10" id="KW-0812">Transmembrane</keyword>
<feature type="transmembrane region" description="Helical" evidence="10">
    <location>
        <begin position="66"/>
        <end position="84"/>
    </location>
</feature>
<evidence type="ECO:0000256" key="2">
    <source>
        <dbReference type="ARBA" id="ARBA00008749"/>
    </source>
</evidence>
<evidence type="ECO:0000313" key="12">
    <source>
        <dbReference type="EMBL" id="UWZ51289.1"/>
    </source>
</evidence>
<sequence>MTTADAPARDADPPGGGAHLALLGGRRPLAAQIGVLAFVIVPLLALVLAVPYAWGWGLSWVDVGLAAFWYTVTCLGATVGYHRYFTHRSFKAKRPLRIALAVAGSMAVQGPILHWVADHRRHHAFSDAEGDPHSPWRYGTSPVAVARGFWHAHVGWVLDRDLTNQRRFAKDLLADPALCRVHRQFGLWTAVTLAAPAVMGGLITWSWWGAVTAFVWAGLARVALLHHVTWSVNSVCHMIGDRPFAARDRSANFWPLAVLSMGESWHNLHHADPTSARHGVKPGQIDISARLIWIFEKLGWAYDVRWPAPERIARLTAGAAPAA</sequence>